<protein>
    <submittedName>
        <fullName evidence="3">Uncharacterized protein</fullName>
    </submittedName>
</protein>
<proteinExistence type="predicted"/>
<dbReference type="AlphaFoldDB" id="A0A0C3RXL6"/>
<keyword evidence="4" id="KW-1185">Reference proteome</keyword>
<feature type="region of interest" description="Disordered" evidence="1">
    <location>
        <begin position="118"/>
        <end position="137"/>
    </location>
</feature>
<accession>A0A0C3RXL6</accession>
<sequence length="137" mass="14973">MPNVPANGAPPSSGLSTTSLALAIALPIAFALFVLPWIIRYVYLRVTHQSWSGCLQTADAPRHLRPPRGRFVLDLSVGPTESVGGEEKGVEILPGLKGAAGREVGVQDAEGRYERRDMEVRTPERARVQPPAYRERM</sequence>
<feature type="transmembrane region" description="Helical" evidence="2">
    <location>
        <begin position="20"/>
        <end position="43"/>
    </location>
</feature>
<dbReference type="EMBL" id="KN840513">
    <property type="protein sequence ID" value="KIP06666.1"/>
    <property type="molecule type" value="Genomic_DNA"/>
</dbReference>
<dbReference type="Proteomes" id="UP000053257">
    <property type="component" value="Unassembled WGS sequence"/>
</dbReference>
<evidence type="ECO:0000256" key="2">
    <source>
        <dbReference type="SAM" id="Phobius"/>
    </source>
</evidence>
<reference evidence="3 4" key="1">
    <citation type="journal article" date="2014" name="PLoS Genet.">
        <title>Analysis of the Phlebiopsis gigantea genome, transcriptome and secretome provides insight into its pioneer colonization strategies of wood.</title>
        <authorList>
            <person name="Hori C."/>
            <person name="Ishida T."/>
            <person name="Igarashi K."/>
            <person name="Samejima M."/>
            <person name="Suzuki H."/>
            <person name="Master E."/>
            <person name="Ferreira P."/>
            <person name="Ruiz-Duenas F.J."/>
            <person name="Held B."/>
            <person name="Canessa P."/>
            <person name="Larrondo L.F."/>
            <person name="Schmoll M."/>
            <person name="Druzhinina I.S."/>
            <person name="Kubicek C.P."/>
            <person name="Gaskell J.A."/>
            <person name="Kersten P."/>
            <person name="St John F."/>
            <person name="Glasner J."/>
            <person name="Sabat G."/>
            <person name="Splinter BonDurant S."/>
            <person name="Syed K."/>
            <person name="Yadav J."/>
            <person name="Mgbeahuruike A.C."/>
            <person name="Kovalchuk A."/>
            <person name="Asiegbu F.O."/>
            <person name="Lackner G."/>
            <person name="Hoffmeister D."/>
            <person name="Rencoret J."/>
            <person name="Gutierrez A."/>
            <person name="Sun H."/>
            <person name="Lindquist E."/>
            <person name="Barry K."/>
            <person name="Riley R."/>
            <person name="Grigoriev I.V."/>
            <person name="Henrissat B."/>
            <person name="Kues U."/>
            <person name="Berka R.M."/>
            <person name="Martinez A.T."/>
            <person name="Covert S.F."/>
            <person name="Blanchette R.A."/>
            <person name="Cullen D."/>
        </authorList>
    </citation>
    <scope>NUCLEOTIDE SEQUENCE [LARGE SCALE GENOMIC DNA]</scope>
    <source>
        <strain evidence="3 4">11061_1 CR5-6</strain>
    </source>
</reference>
<gene>
    <name evidence="3" type="ORF">PHLGIDRAFT_118795</name>
</gene>
<keyword evidence="2" id="KW-0812">Transmembrane</keyword>
<keyword evidence="2" id="KW-1133">Transmembrane helix</keyword>
<evidence type="ECO:0000256" key="1">
    <source>
        <dbReference type="SAM" id="MobiDB-lite"/>
    </source>
</evidence>
<name>A0A0C3RXL6_PHLG1</name>
<keyword evidence="2" id="KW-0472">Membrane</keyword>
<evidence type="ECO:0000313" key="4">
    <source>
        <dbReference type="Proteomes" id="UP000053257"/>
    </source>
</evidence>
<organism evidence="3 4">
    <name type="scientific">Phlebiopsis gigantea (strain 11061_1 CR5-6)</name>
    <name type="common">White-rot fungus</name>
    <name type="synonym">Peniophora gigantea</name>
    <dbReference type="NCBI Taxonomy" id="745531"/>
    <lineage>
        <taxon>Eukaryota</taxon>
        <taxon>Fungi</taxon>
        <taxon>Dikarya</taxon>
        <taxon>Basidiomycota</taxon>
        <taxon>Agaricomycotina</taxon>
        <taxon>Agaricomycetes</taxon>
        <taxon>Polyporales</taxon>
        <taxon>Phanerochaetaceae</taxon>
        <taxon>Phlebiopsis</taxon>
    </lineage>
</organism>
<evidence type="ECO:0000313" key="3">
    <source>
        <dbReference type="EMBL" id="KIP06666.1"/>
    </source>
</evidence>
<dbReference type="HOGENOM" id="CLU_1865866_0_0_1"/>